<organism evidence="2 3">
    <name type="scientific">Glossina pallidipes</name>
    <name type="common">Tsetse fly</name>
    <dbReference type="NCBI Taxonomy" id="7398"/>
    <lineage>
        <taxon>Eukaryota</taxon>
        <taxon>Metazoa</taxon>
        <taxon>Ecdysozoa</taxon>
        <taxon>Arthropoda</taxon>
        <taxon>Hexapoda</taxon>
        <taxon>Insecta</taxon>
        <taxon>Pterygota</taxon>
        <taxon>Neoptera</taxon>
        <taxon>Endopterygota</taxon>
        <taxon>Diptera</taxon>
        <taxon>Brachycera</taxon>
        <taxon>Muscomorpha</taxon>
        <taxon>Hippoboscoidea</taxon>
        <taxon>Glossinidae</taxon>
        <taxon>Glossina</taxon>
    </lineage>
</organism>
<evidence type="ECO:0000313" key="2">
    <source>
        <dbReference type="EnsemblMetazoa" id="GPAI032837-PA"/>
    </source>
</evidence>
<feature type="signal peptide" evidence="1">
    <location>
        <begin position="1"/>
        <end position="19"/>
    </location>
</feature>
<name>A0A1B0A2X2_GLOPL</name>
<evidence type="ECO:0000313" key="3">
    <source>
        <dbReference type="Proteomes" id="UP000092445"/>
    </source>
</evidence>
<accession>A0A1B0A2X2</accession>
<sequence length="113" mass="13539">MSAVSWALVIVDIIILSHLTPNSRKRLPVYFACTHPLRNLLYRNYVGMKNNKKKSEHPNREYFCEQNANFLKNTWGQPSEIEFSAQLMDFNWQRTFIYENYLFLDNDDFLQNI</sequence>
<protein>
    <submittedName>
        <fullName evidence="2">Uncharacterized protein</fullName>
    </submittedName>
</protein>
<feature type="chain" id="PRO_5008403454" evidence="1">
    <location>
        <begin position="20"/>
        <end position="113"/>
    </location>
</feature>
<keyword evidence="3" id="KW-1185">Reference proteome</keyword>
<keyword evidence="1" id="KW-0732">Signal</keyword>
<reference evidence="2" key="2">
    <citation type="submission" date="2020-05" db="UniProtKB">
        <authorList>
            <consortium name="EnsemblMetazoa"/>
        </authorList>
    </citation>
    <scope>IDENTIFICATION</scope>
    <source>
        <strain evidence="2">IAEA</strain>
    </source>
</reference>
<dbReference type="VEuPathDB" id="VectorBase:GPAI032837"/>
<dbReference type="EnsemblMetazoa" id="GPAI032837-RA">
    <property type="protein sequence ID" value="GPAI032837-PA"/>
    <property type="gene ID" value="GPAI032837"/>
</dbReference>
<proteinExistence type="predicted"/>
<reference evidence="3" key="1">
    <citation type="submission" date="2014-03" db="EMBL/GenBank/DDBJ databases">
        <authorList>
            <person name="Aksoy S."/>
            <person name="Warren W."/>
            <person name="Wilson R.K."/>
        </authorList>
    </citation>
    <scope>NUCLEOTIDE SEQUENCE [LARGE SCALE GENOMIC DNA]</scope>
    <source>
        <strain evidence="3">IAEA</strain>
    </source>
</reference>
<dbReference type="Proteomes" id="UP000092445">
    <property type="component" value="Unassembled WGS sequence"/>
</dbReference>
<evidence type="ECO:0000256" key="1">
    <source>
        <dbReference type="SAM" id="SignalP"/>
    </source>
</evidence>
<dbReference type="AlphaFoldDB" id="A0A1B0A2X2"/>